<evidence type="ECO:0000256" key="1">
    <source>
        <dbReference type="ARBA" id="ARBA00022679"/>
    </source>
</evidence>
<protein>
    <submittedName>
        <fullName evidence="5">GNAT family N-acetyltransferase</fullName>
    </submittedName>
</protein>
<evidence type="ECO:0000313" key="5">
    <source>
        <dbReference type="EMBL" id="GAA4802911.1"/>
    </source>
</evidence>
<accession>A0ABP9C2Z2</accession>
<dbReference type="Pfam" id="PF13302">
    <property type="entry name" value="Acetyltransf_3"/>
    <property type="match status" value="1"/>
</dbReference>
<keyword evidence="1" id="KW-0808">Transferase</keyword>
<dbReference type="InterPro" id="IPR016181">
    <property type="entry name" value="Acyl_CoA_acyltransferase"/>
</dbReference>
<dbReference type="Gene3D" id="3.40.630.30">
    <property type="match status" value="1"/>
</dbReference>
<dbReference type="Proteomes" id="UP001501433">
    <property type="component" value="Unassembled WGS sequence"/>
</dbReference>
<dbReference type="PANTHER" id="PTHR43792">
    <property type="entry name" value="GNAT FAMILY, PUTATIVE (AFU_ORTHOLOGUE AFUA_3G00765)-RELATED-RELATED"/>
    <property type="match status" value="1"/>
</dbReference>
<comment type="caution">
    <text evidence="5">The sequence shown here is derived from an EMBL/GenBank/DDBJ whole genome shotgun (WGS) entry which is preliminary data.</text>
</comment>
<dbReference type="EMBL" id="BAABJW010000001">
    <property type="protein sequence ID" value="GAA4802911.1"/>
    <property type="molecule type" value="Genomic_DNA"/>
</dbReference>
<comment type="similarity">
    <text evidence="3">Belongs to the acetyltransferase family. RimJ subfamily.</text>
</comment>
<organism evidence="5 6">
    <name type="scientific">Litoribaculum gwangyangense</name>
    <dbReference type="NCBI Taxonomy" id="1130722"/>
    <lineage>
        <taxon>Bacteria</taxon>
        <taxon>Pseudomonadati</taxon>
        <taxon>Bacteroidota</taxon>
        <taxon>Flavobacteriia</taxon>
        <taxon>Flavobacteriales</taxon>
        <taxon>Flavobacteriaceae</taxon>
        <taxon>Litoribaculum</taxon>
    </lineage>
</organism>
<dbReference type="InterPro" id="IPR000182">
    <property type="entry name" value="GNAT_dom"/>
</dbReference>
<dbReference type="InterPro" id="IPR051531">
    <property type="entry name" value="N-acetyltransferase"/>
</dbReference>
<sequence length="180" mass="21164">MQLNFDSHKIEPIKLEDAWNVCNFVISNENRLKRFFPLTLKENLTPELSKIFTEKKVKEFHKKEEFLFTIKEQNTNQFVGLIYLKKLDWVKKEGELAYCVGYPFEGKGITTNTVKLLSDYAFENLNLKTLQIIVHKDNIASIKVAENCNFTWIKTLKNEHTPPGESALDMELYELYHEIE</sequence>
<dbReference type="RefSeq" id="WP_345275478.1">
    <property type="nucleotide sequence ID" value="NZ_BAABJW010000001.1"/>
</dbReference>
<feature type="domain" description="N-acetyltransferase" evidence="4">
    <location>
        <begin position="10"/>
        <end position="151"/>
    </location>
</feature>
<reference evidence="6" key="1">
    <citation type="journal article" date="2019" name="Int. J. Syst. Evol. Microbiol.">
        <title>The Global Catalogue of Microorganisms (GCM) 10K type strain sequencing project: providing services to taxonomists for standard genome sequencing and annotation.</title>
        <authorList>
            <consortium name="The Broad Institute Genomics Platform"/>
            <consortium name="The Broad Institute Genome Sequencing Center for Infectious Disease"/>
            <person name="Wu L."/>
            <person name="Ma J."/>
        </authorList>
    </citation>
    <scope>NUCLEOTIDE SEQUENCE [LARGE SCALE GENOMIC DNA]</scope>
    <source>
        <strain evidence="6">JCM 18325</strain>
    </source>
</reference>
<evidence type="ECO:0000313" key="6">
    <source>
        <dbReference type="Proteomes" id="UP001501433"/>
    </source>
</evidence>
<evidence type="ECO:0000256" key="2">
    <source>
        <dbReference type="ARBA" id="ARBA00023315"/>
    </source>
</evidence>
<name>A0ABP9C2Z2_9FLAO</name>
<dbReference type="SUPFAM" id="SSF55729">
    <property type="entry name" value="Acyl-CoA N-acyltransferases (Nat)"/>
    <property type="match status" value="1"/>
</dbReference>
<keyword evidence="2" id="KW-0012">Acyltransferase</keyword>
<evidence type="ECO:0000256" key="3">
    <source>
        <dbReference type="ARBA" id="ARBA00038502"/>
    </source>
</evidence>
<evidence type="ECO:0000259" key="4">
    <source>
        <dbReference type="Pfam" id="PF13302"/>
    </source>
</evidence>
<gene>
    <name evidence="5" type="ORF">GCM10023330_06320</name>
</gene>
<keyword evidence="6" id="KW-1185">Reference proteome</keyword>
<dbReference type="PANTHER" id="PTHR43792:SF8">
    <property type="entry name" value="[RIBOSOMAL PROTEIN US5]-ALANINE N-ACETYLTRANSFERASE"/>
    <property type="match status" value="1"/>
</dbReference>
<proteinExistence type="inferred from homology"/>